<sequence length="156" mass="18018">MSLPTDAVDPLLLQNQLCHSLYSATNALVRAYRPLLEPLDLTYPQYLVMLALWEADGVAIKQLVSKTRLDSGTLTPILKRLEQKELIERRKGETDERQWLMCLTAVGRDLRQQAEDIPHRLWCMADMELEQARALKSAAEELYRQIRAREEQPKTT</sequence>
<dbReference type="InterPro" id="IPR039422">
    <property type="entry name" value="MarR/SlyA-like"/>
</dbReference>
<feature type="domain" description="HTH marR-type" evidence="6">
    <location>
        <begin position="14"/>
        <end position="144"/>
    </location>
</feature>
<dbReference type="InterPro" id="IPR055166">
    <property type="entry name" value="Transc_reg_Sar_Rot_HTH"/>
</dbReference>
<dbReference type="FunFam" id="1.10.10.10:FF:000163">
    <property type="entry name" value="MarR family transcriptional regulator"/>
    <property type="match status" value="1"/>
</dbReference>
<evidence type="ECO:0000259" key="6">
    <source>
        <dbReference type="PROSITE" id="PS50995"/>
    </source>
</evidence>
<dbReference type="GO" id="GO:0003677">
    <property type="term" value="F:DNA binding"/>
    <property type="evidence" value="ECO:0007669"/>
    <property type="project" value="UniProtKB-KW"/>
</dbReference>
<dbReference type="GO" id="GO:0003700">
    <property type="term" value="F:DNA-binding transcription factor activity"/>
    <property type="evidence" value="ECO:0007669"/>
    <property type="project" value="InterPro"/>
</dbReference>
<comment type="subcellular location">
    <subcellularLocation>
        <location evidence="1">Cytoplasm</location>
    </subcellularLocation>
</comment>
<evidence type="ECO:0000256" key="5">
    <source>
        <dbReference type="ARBA" id="ARBA00023163"/>
    </source>
</evidence>
<dbReference type="OrthoDB" id="9806864at2"/>
<keyword evidence="2" id="KW-0963">Cytoplasm</keyword>
<dbReference type="STRING" id="1434072.SAMN05216210_1777"/>
<dbReference type="Pfam" id="PF22381">
    <property type="entry name" value="Staph_reg_Sar_Rot"/>
    <property type="match status" value="1"/>
</dbReference>
<dbReference type="GO" id="GO:0006950">
    <property type="term" value="P:response to stress"/>
    <property type="evidence" value="ECO:0007669"/>
    <property type="project" value="TreeGrafter"/>
</dbReference>
<dbReference type="GO" id="GO:0005737">
    <property type="term" value="C:cytoplasm"/>
    <property type="evidence" value="ECO:0007669"/>
    <property type="project" value="UniProtKB-SubCell"/>
</dbReference>
<evidence type="ECO:0000256" key="4">
    <source>
        <dbReference type="ARBA" id="ARBA00023125"/>
    </source>
</evidence>
<protein>
    <submittedName>
        <fullName evidence="7">DNA-binding transcriptional regulator, MarR family</fullName>
    </submittedName>
</protein>
<dbReference type="InterPro" id="IPR036390">
    <property type="entry name" value="WH_DNA-bd_sf"/>
</dbReference>
<keyword evidence="3" id="KW-0805">Transcription regulation</keyword>
<evidence type="ECO:0000256" key="2">
    <source>
        <dbReference type="ARBA" id="ARBA00022490"/>
    </source>
</evidence>
<keyword evidence="5" id="KW-0804">Transcription</keyword>
<dbReference type="EMBL" id="LT629787">
    <property type="protein sequence ID" value="SDU10399.1"/>
    <property type="molecule type" value="Genomic_DNA"/>
</dbReference>
<dbReference type="PANTHER" id="PTHR33164">
    <property type="entry name" value="TRANSCRIPTIONAL REGULATOR, MARR FAMILY"/>
    <property type="match status" value="1"/>
</dbReference>
<keyword evidence="8" id="KW-1185">Reference proteome</keyword>
<gene>
    <name evidence="7" type="ORF">SAMN05216210_1777</name>
</gene>
<evidence type="ECO:0000313" key="7">
    <source>
        <dbReference type="EMBL" id="SDU10399.1"/>
    </source>
</evidence>
<accession>A0A1H2FSS7</accession>
<dbReference type="Proteomes" id="UP000243924">
    <property type="component" value="Chromosome I"/>
</dbReference>
<dbReference type="PROSITE" id="PS50995">
    <property type="entry name" value="HTH_MARR_2"/>
    <property type="match status" value="1"/>
</dbReference>
<proteinExistence type="predicted"/>
<reference evidence="8" key="1">
    <citation type="submission" date="2016-10" db="EMBL/GenBank/DDBJ databases">
        <authorList>
            <person name="Varghese N."/>
            <person name="Submissions S."/>
        </authorList>
    </citation>
    <scope>NUCLEOTIDE SEQUENCE [LARGE SCALE GENOMIC DNA]</scope>
    <source>
        <strain evidence="8">CECT 8338</strain>
    </source>
</reference>
<dbReference type="InterPro" id="IPR000835">
    <property type="entry name" value="HTH_MarR-typ"/>
</dbReference>
<organism evidence="7 8">
    <name type="scientific">Halopseudomonas salegens</name>
    <dbReference type="NCBI Taxonomy" id="1434072"/>
    <lineage>
        <taxon>Bacteria</taxon>
        <taxon>Pseudomonadati</taxon>
        <taxon>Pseudomonadota</taxon>
        <taxon>Gammaproteobacteria</taxon>
        <taxon>Pseudomonadales</taxon>
        <taxon>Pseudomonadaceae</taxon>
        <taxon>Halopseudomonas</taxon>
    </lineage>
</organism>
<dbReference type="SUPFAM" id="SSF46785">
    <property type="entry name" value="Winged helix' DNA-binding domain"/>
    <property type="match status" value="1"/>
</dbReference>
<dbReference type="PANTHER" id="PTHR33164:SF5">
    <property type="entry name" value="ORGANIC HYDROPEROXIDE RESISTANCE TRANSCRIPTIONAL REGULATOR"/>
    <property type="match status" value="1"/>
</dbReference>
<name>A0A1H2FSS7_9GAMM</name>
<evidence type="ECO:0000256" key="3">
    <source>
        <dbReference type="ARBA" id="ARBA00023015"/>
    </source>
</evidence>
<keyword evidence="4 7" id="KW-0238">DNA-binding</keyword>
<dbReference type="RefSeq" id="WP_092386098.1">
    <property type="nucleotide sequence ID" value="NZ_LT629787.1"/>
</dbReference>
<dbReference type="InterPro" id="IPR036388">
    <property type="entry name" value="WH-like_DNA-bd_sf"/>
</dbReference>
<dbReference type="Gene3D" id="1.10.10.10">
    <property type="entry name" value="Winged helix-like DNA-binding domain superfamily/Winged helix DNA-binding domain"/>
    <property type="match status" value="1"/>
</dbReference>
<dbReference type="SMART" id="SM00347">
    <property type="entry name" value="HTH_MARR"/>
    <property type="match status" value="1"/>
</dbReference>
<dbReference type="AlphaFoldDB" id="A0A1H2FSS7"/>
<evidence type="ECO:0000256" key="1">
    <source>
        <dbReference type="ARBA" id="ARBA00004496"/>
    </source>
</evidence>
<evidence type="ECO:0000313" key="8">
    <source>
        <dbReference type="Proteomes" id="UP000243924"/>
    </source>
</evidence>